<keyword evidence="6" id="KW-0238">DNA-binding</keyword>
<dbReference type="Gene3D" id="1.10.10.10">
    <property type="entry name" value="Winged helix-like DNA-binding domain superfamily/Winged helix DNA-binding domain"/>
    <property type="match status" value="1"/>
</dbReference>
<dbReference type="Pfam" id="PF21191">
    <property type="entry name" value="CvfB_1st"/>
    <property type="match status" value="1"/>
</dbReference>
<dbReference type="GO" id="GO:0003677">
    <property type="term" value="F:DNA binding"/>
    <property type="evidence" value="ECO:0007669"/>
    <property type="project" value="UniProtKB-KW"/>
</dbReference>
<evidence type="ECO:0000259" key="5">
    <source>
        <dbReference type="Pfam" id="PF21543"/>
    </source>
</evidence>
<protein>
    <submittedName>
        <fullName evidence="6">DNA-binding protein</fullName>
    </submittedName>
</protein>
<feature type="domain" description="Conserved virulence factor B-like winged helix" evidence="3">
    <location>
        <begin position="227"/>
        <end position="282"/>
    </location>
</feature>
<dbReference type="InterPro" id="IPR036388">
    <property type="entry name" value="WH-like_DNA-bd_sf"/>
</dbReference>
<evidence type="ECO:0000256" key="1">
    <source>
        <dbReference type="PIRNR" id="PIRNR012524"/>
    </source>
</evidence>
<evidence type="ECO:0000259" key="2">
    <source>
        <dbReference type="Pfam" id="PF13509"/>
    </source>
</evidence>
<feature type="domain" description="Conserved virulence factor B first S1" evidence="2">
    <location>
        <begin position="7"/>
        <end position="65"/>
    </location>
</feature>
<dbReference type="Pfam" id="PF17783">
    <property type="entry name" value="WHD_CvfB"/>
    <property type="match status" value="1"/>
</dbReference>
<organism evidence="6 7">
    <name type="scientific">Sporosarcina gallistercoris</name>
    <dbReference type="NCBI Taxonomy" id="2762245"/>
    <lineage>
        <taxon>Bacteria</taxon>
        <taxon>Bacillati</taxon>
        <taxon>Bacillota</taxon>
        <taxon>Bacilli</taxon>
        <taxon>Bacillales</taxon>
        <taxon>Caryophanaceae</taxon>
        <taxon>Sporosarcina</taxon>
    </lineage>
</organism>
<dbReference type="InterPro" id="IPR012340">
    <property type="entry name" value="NA-bd_OB-fold"/>
</dbReference>
<dbReference type="Pfam" id="PF13509">
    <property type="entry name" value="S1_2"/>
    <property type="match status" value="1"/>
</dbReference>
<feature type="domain" description="Conserved virulence factor B second S1" evidence="4">
    <location>
        <begin position="74"/>
        <end position="133"/>
    </location>
</feature>
<reference evidence="6 7" key="1">
    <citation type="submission" date="2020-08" db="EMBL/GenBank/DDBJ databases">
        <title>A Genomic Blueprint of the Chicken Gut Microbiome.</title>
        <authorList>
            <person name="Gilroy R."/>
            <person name="Ravi A."/>
            <person name="Getino M."/>
            <person name="Pursley I."/>
            <person name="Horton D.L."/>
            <person name="Alikhan N.-F."/>
            <person name="Baker D."/>
            <person name="Gharbi K."/>
            <person name="Hall N."/>
            <person name="Watson M."/>
            <person name="Adriaenssens E.M."/>
            <person name="Foster-Nyarko E."/>
            <person name="Jarju S."/>
            <person name="Secka A."/>
            <person name="Antonio M."/>
            <person name="Oren A."/>
            <person name="Chaudhuri R."/>
            <person name="La Ragione R.M."/>
            <person name="Hildebrand F."/>
            <person name="Pallen M.J."/>
        </authorList>
    </citation>
    <scope>NUCLEOTIDE SEQUENCE [LARGE SCALE GENOMIC DNA]</scope>
    <source>
        <strain evidence="6 7">Sa3CUA8</strain>
    </source>
</reference>
<evidence type="ECO:0000259" key="4">
    <source>
        <dbReference type="Pfam" id="PF21191"/>
    </source>
</evidence>
<dbReference type="RefSeq" id="WP_191688569.1">
    <property type="nucleotide sequence ID" value="NZ_JACSQY010000002.1"/>
</dbReference>
<accession>A0ABR8PGU0</accession>
<evidence type="ECO:0000313" key="6">
    <source>
        <dbReference type="EMBL" id="MBD7907388.1"/>
    </source>
</evidence>
<keyword evidence="7" id="KW-1185">Reference proteome</keyword>
<dbReference type="EMBL" id="JACSQY010000002">
    <property type="protein sequence ID" value="MBD7907388.1"/>
    <property type="molecule type" value="Genomic_DNA"/>
</dbReference>
<dbReference type="PANTHER" id="PTHR37296">
    <property type="entry name" value="CONSERVED VIRULENCE FACTOR B"/>
    <property type="match status" value="1"/>
</dbReference>
<dbReference type="PANTHER" id="PTHR37296:SF1">
    <property type="entry name" value="CONSERVED VIRULENCE FACTOR B"/>
    <property type="match status" value="1"/>
</dbReference>
<dbReference type="InterPro" id="IPR039566">
    <property type="entry name" value="CvfB_S1_st"/>
</dbReference>
<dbReference type="InterPro" id="IPR040764">
    <property type="entry name" value="CvfB_WH"/>
</dbReference>
<dbReference type="InterPro" id="IPR048587">
    <property type="entry name" value="CvfB_S1_3rd"/>
</dbReference>
<proteinExistence type="inferred from homology"/>
<dbReference type="PIRSF" id="PIRSF012524">
    <property type="entry name" value="YitL_S1"/>
    <property type="match status" value="1"/>
</dbReference>
<dbReference type="InterPro" id="IPR048588">
    <property type="entry name" value="CvfB_S1_2nd"/>
</dbReference>
<comment type="caution">
    <text evidence="6">The sequence shown here is derived from an EMBL/GenBank/DDBJ whole genome shotgun (WGS) entry which is preliminary data.</text>
</comment>
<feature type="domain" description="Conserved virulence factor B third S1" evidence="5">
    <location>
        <begin position="149"/>
        <end position="216"/>
    </location>
</feature>
<dbReference type="InterPro" id="IPR014464">
    <property type="entry name" value="CvfB_fam"/>
</dbReference>
<evidence type="ECO:0000259" key="3">
    <source>
        <dbReference type="Pfam" id="PF17783"/>
    </source>
</evidence>
<evidence type="ECO:0000313" key="7">
    <source>
        <dbReference type="Proteomes" id="UP000659496"/>
    </source>
</evidence>
<gene>
    <name evidence="6" type="ORF">H9659_03445</name>
</gene>
<dbReference type="Pfam" id="PF21543">
    <property type="entry name" value="CvfB_2nd"/>
    <property type="match status" value="1"/>
</dbReference>
<dbReference type="Proteomes" id="UP000659496">
    <property type="component" value="Unassembled WGS sequence"/>
</dbReference>
<sequence length="286" mass="32163">MTNTLAGTIQNVRVLEKDGSRWSLDLDGTELYMNASEAPETLQAGDTAEVFLFMNRRGELAASMQLPHMTMGTYGWARVLRVDDKFGAYVDIGAAFEVLVNKADLPHVRKLWPKIDDALYMTLRTDPAGTIFGRLATEERVLDVIGIAEKWRMNDNLTARPYRLLPVGAFLLSIPDNFRIFIHASEMAAEPRLGEELNVRIIDVQEDGTLNGSLLPRKQERLGDDAEMIFAYLQETNGKMPFTDKSTPEEIEEMFSLSKGAFKRALGRLMKDGKIEQRDGWTSIKG</sequence>
<comment type="similarity">
    <text evidence="1">Belongs to the CvfB family.</text>
</comment>
<dbReference type="Gene3D" id="2.40.50.140">
    <property type="entry name" value="Nucleic acid-binding proteins"/>
    <property type="match status" value="2"/>
</dbReference>
<name>A0ABR8PGU0_9BACL</name>